<proteinExistence type="predicted"/>
<comment type="caution">
    <text evidence="2">The sequence shown here is derived from an EMBL/GenBank/DDBJ whole genome shotgun (WGS) entry which is preliminary data.</text>
</comment>
<evidence type="ECO:0000259" key="1">
    <source>
        <dbReference type="Pfam" id="PF18885"/>
    </source>
</evidence>
<evidence type="ECO:0000313" key="3">
    <source>
        <dbReference type="Proteomes" id="UP001549055"/>
    </source>
</evidence>
<dbReference type="InterPro" id="IPR043708">
    <property type="entry name" value="DUF5648"/>
</dbReference>
<organism evidence="2 3">
    <name type="scientific">Streptococcus gallinaceus</name>
    <dbReference type="NCBI Taxonomy" id="165758"/>
    <lineage>
        <taxon>Bacteria</taxon>
        <taxon>Bacillati</taxon>
        <taxon>Bacillota</taxon>
        <taxon>Bacilli</taxon>
        <taxon>Lactobacillales</taxon>
        <taxon>Streptococcaceae</taxon>
        <taxon>Streptococcus</taxon>
    </lineage>
</organism>
<sequence>MLRNIMKSVVLLSLCSGAILGGVDFSESRVGQVVSAEETAKTEFYSKGGAEFEAGTFKFNLQVGEQGQIRRPQDSPLKDFLYSFNMTVEDPSIISFDEQGNWVALKPGKTKIIADFPSGDNEQSRRFNEELQRNSVNLRVDEVAVVWEVTVVAADVPYVPMYRLYNPNNKEHFYTASKNERDTLVRIGWGKYEGVAWRAPKEGREVYRLYNPILKDHHYTMDQNEVKVLTTKHHWRNEGVAWYSDGSRPVYRLFHQGLTSGSHHYTMSENEVRVLQTRGWRYEGAAWYGEYEEVFE</sequence>
<evidence type="ECO:0000313" key="2">
    <source>
        <dbReference type="EMBL" id="MET3644196.1"/>
    </source>
</evidence>
<dbReference type="RefSeq" id="WP_253363405.1">
    <property type="nucleotide sequence ID" value="NZ_JALJXU010000002.1"/>
</dbReference>
<accession>A0ABV2JJV5</accession>
<gene>
    <name evidence="2" type="ORF">ABID27_000818</name>
</gene>
<dbReference type="EMBL" id="JBEPMK010000002">
    <property type="protein sequence ID" value="MET3644196.1"/>
    <property type="molecule type" value="Genomic_DNA"/>
</dbReference>
<dbReference type="Proteomes" id="UP001549055">
    <property type="component" value="Unassembled WGS sequence"/>
</dbReference>
<protein>
    <recommendedName>
        <fullName evidence="1">DUF5648 domain-containing protein</fullName>
    </recommendedName>
</protein>
<name>A0ABV2JJV5_9STRE</name>
<reference evidence="2 3" key="1">
    <citation type="submission" date="2024-06" db="EMBL/GenBank/DDBJ databases">
        <title>Genomic Encyclopedia of Type Strains, Phase IV (KMG-IV): sequencing the most valuable type-strain genomes for metagenomic binning, comparative biology and taxonomic classification.</title>
        <authorList>
            <person name="Goeker M."/>
        </authorList>
    </citation>
    <scope>NUCLEOTIDE SEQUENCE [LARGE SCALE GENOMIC DNA]</scope>
    <source>
        <strain evidence="2 3">DSM 15349</strain>
    </source>
</reference>
<feature type="domain" description="DUF5648" evidence="1">
    <location>
        <begin position="160"/>
        <end position="289"/>
    </location>
</feature>
<dbReference type="Pfam" id="PF18885">
    <property type="entry name" value="DUF5648"/>
    <property type="match status" value="1"/>
</dbReference>
<keyword evidence="3" id="KW-1185">Reference proteome</keyword>